<evidence type="ECO:0000313" key="2">
    <source>
        <dbReference type="EMBL" id="PKZ64314.1"/>
    </source>
</evidence>
<sequence length="265" mass="27900">MSPAFVKTLRDSGPPGGHPDFFAAEAAGLRWLRDAGAPVVQVISFDEHAIELERLEVGRPTPGAARDFGAALARIHDAGAPHFGSPPAGPDGTPFSGQLFIGRRPLSSVEYRSWGEFYAHERVEPYLVIAREAGNLTAADEVAVRDACALIADGVFDDDEGPARIHGDLWNGNVMWTPAGVVMIDPAAHGGHRETDLAMLALFGCPHLDAIVDGYQDVHPLVAGRTDRVAVHQLHPLAVHAAGHGPGYGSSLGRAARAASALARG</sequence>
<evidence type="ECO:0000256" key="1">
    <source>
        <dbReference type="PIRNR" id="PIRNR006221"/>
    </source>
</evidence>
<reference evidence="2 3" key="1">
    <citation type="submission" date="2017-12" db="EMBL/GenBank/DDBJ databases">
        <title>Phylogenetic diversity of female urinary microbiome.</title>
        <authorList>
            <person name="Thomas-White K."/>
            <person name="Wolfe A.J."/>
        </authorList>
    </citation>
    <scope>NUCLEOTIDE SEQUENCE [LARGE SCALE GENOMIC DNA]</scope>
    <source>
        <strain evidence="2 3">UMB0777</strain>
    </source>
</reference>
<keyword evidence="1 2" id="KW-0418">Kinase</keyword>
<name>A0A2I1R5A8_9ACTN</name>
<comment type="similarity">
    <text evidence="1">Belongs to the fructosamine kinase family.</text>
</comment>
<dbReference type="Gene3D" id="1.10.510.10">
    <property type="entry name" value="Transferase(Phosphotransferase) domain 1"/>
    <property type="match status" value="1"/>
</dbReference>
<evidence type="ECO:0000313" key="3">
    <source>
        <dbReference type="Proteomes" id="UP000234662"/>
    </source>
</evidence>
<dbReference type="InterPro" id="IPR016477">
    <property type="entry name" value="Fructo-/Ketosamine-3-kinase"/>
</dbReference>
<organism evidence="2 3">
    <name type="scientific">Gordonia terrae</name>
    <dbReference type="NCBI Taxonomy" id="2055"/>
    <lineage>
        <taxon>Bacteria</taxon>
        <taxon>Bacillati</taxon>
        <taxon>Actinomycetota</taxon>
        <taxon>Actinomycetes</taxon>
        <taxon>Mycobacteriales</taxon>
        <taxon>Gordoniaceae</taxon>
        <taxon>Gordonia</taxon>
    </lineage>
</organism>
<dbReference type="STRING" id="2055.BCM27_17405"/>
<dbReference type="InterPro" id="IPR011009">
    <property type="entry name" value="Kinase-like_dom_sf"/>
</dbReference>
<comment type="caution">
    <text evidence="2">The sequence shown here is derived from an EMBL/GenBank/DDBJ whole genome shotgun (WGS) entry which is preliminary data.</text>
</comment>
<dbReference type="Gene3D" id="1.20.1270.240">
    <property type="match status" value="1"/>
</dbReference>
<dbReference type="SUPFAM" id="SSF56112">
    <property type="entry name" value="Protein kinase-like (PK-like)"/>
    <property type="match status" value="1"/>
</dbReference>
<dbReference type="GO" id="GO:0016301">
    <property type="term" value="F:kinase activity"/>
    <property type="evidence" value="ECO:0007669"/>
    <property type="project" value="UniProtKB-UniRule"/>
</dbReference>
<gene>
    <name evidence="2" type="ORF">CYJ73_17065</name>
</gene>
<proteinExistence type="inferred from homology"/>
<accession>A0A2I1R5A8</accession>
<dbReference type="PANTHER" id="PTHR12149:SF8">
    <property type="entry name" value="PROTEIN-RIBULOSAMINE 3-KINASE"/>
    <property type="match status" value="1"/>
</dbReference>
<dbReference type="AlphaFoldDB" id="A0A2I1R5A8"/>
<dbReference type="Proteomes" id="UP000234662">
    <property type="component" value="Unassembled WGS sequence"/>
</dbReference>
<keyword evidence="1" id="KW-0808">Transferase</keyword>
<dbReference type="PIRSF" id="PIRSF006221">
    <property type="entry name" value="Ketosamine-3-kinase"/>
    <property type="match status" value="1"/>
</dbReference>
<dbReference type="EMBL" id="PKJC01000014">
    <property type="protein sequence ID" value="PKZ64314.1"/>
    <property type="molecule type" value="Genomic_DNA"/>
</dbReference>
<dbReference type="RefSeq" id="WP_101821090.1">
    <property type="nucleotide sequence ID" value="NZ_PKJC01000014.1"/>
</dbReference>
<dbReference type="PANTHER" id="PTHR12149">
    <property type="entry name" value="FRUCTOSAMINE 3 KINASE-RELATED PROTEIN"/>
    <property type="match status" value="1"/>
</dbReference>
<dbReference type="Gene3D" id="3.30.200.20">
    <property type="entry name" value="Phosphorylase Kinase, domain 1"/>
    <property type="match status" value="1"/>
</dbReference>
<dbReference type="Pfam" id="PF03881">
    <property type="entry name" value="Fructosamin_kin"/>
    <property type="match status" value="1"/>
</dbReference>
<protein>
    <submittedName>
        <fullName evidence="2">Fructosamine kinase</fullName>
    </submittedName>
</protein>